<dbReference type="EMBL" id="BGZK01000022">
    <property type="protein sequence ID" value="GBP06389.1"/>
    <property type="molecule type" value="Genomic_DNA"/>
</dbReference>
<sequence length="69" mass="7815">MENLDDQEKPRQSPTRLRWAVGPGPCHCNGWSKTVTSTSRPALRMRGEPNYLTDSDRVAIMKGHMMSVE</sequence>
<dbReference type="AlphaFoldDB" id="A0A4C1SW29"/>
<evidence type="ECO:0000313" key="3">
    <source>
        <dbReference type="Proteomes" id="UP000299102"/>
    </source>
</evidence>
<gene>
    <name evidence="2" type="ORF">EVAR_4542_1</name>
</gene>
<feature type="compositionally biased region" description="Basic and acidic residues" evidence="1">
    <location>
        <begin position="1"/>
        <end position="11"/>
    </location>
</feature>
<accession>A0A4C1SW29</accession>
<evidence type="ECO:0000313" key="2">
    <source>
        <dbReference type="EMBL" id="GBP06389.1"/>
    </source>
</evidence>
<keyword evidence="3" id="KW-1185">Reference proteome</keyword>
<name>A0A4C1SW29_EUMVA</name>
<reference evidence="2 3" key="1">
    <citation type="journal article" date="2019" name="Commun. Biol.">
        <title>The bagworm genome reveals a unique fibroin gene that provides high tensile strength.</title>
        <authorList>
            <person name="Kono N."/>
            <person name="Nakamura H."/>
            <person name="Ohtoshi R."/>
            <person name="Tomita M."/>
            <person name="Numata K."/>
            <person name="Arakawa K."/>
        </authorList>
    </citation>
    <scope>NUCLEOTIDE SEQUENCE [LARGE SCALE GENOMIC DNA]</scope>
</reference>
<protein>
    <submittedName>
        <fullName evidence="2">Uncharacterized protein</fullName>
    </submittedName>
</protein>
<proteinExistence type="predicted"/>
<feature type="region of interest" description="Disordered" evidence="1">
    <location>
        <begin position="1"/>
        <end position="21"/>
    </location>
</feature>
<dbReference type="Proteomes" id="UP000299102">
    <property type="component" value="Unassembled WGS sequence"/>
</dbReference>
<comment type="caution">
    <text evidence="2">The sequence shown here is derived from an EMBL/GenBank/DDBJ whole genome shotgun (WGS) entry which is preliminary data.</text>
</comment>
<evidence type="ECO:0000256" key="1">
    <source>
        <dbReference type="SAM" id="MobiDB-lite"/>
    </source>
</evidence>
<organism evidence="2 3">
    <name type="scientific">Eumeta variegata</name>
    <name type="common">Bagworm moth</name>
    <name type="synonym">Eumeta japonica</name>
    <dbReference type="NCBI Taxonomy" id="151549"/>
    <lineage>
        <taxon>Eukaryota</taxon>
        <taxon>Metazoa</taxon>
        <taxon>Ecdysozoa</taxon>
        <taxon>Arthropoda</taxon>
        <taxon>Hexapoda</taxon>
        <taxon>Insecta</taxon>
        <taxon>Pterygota</taxon>
        <taxon>Neoptera</taxon>
        <taxon>Endopterygota</taxon>
        <taxon>Lepidoptera</taxon>
        <taxon>Glossata</taxon>
        <taxon>Ditrysia</taxon>
        <taxon>Tineoidea</taxon>
        <taxon>Psychidae</taxon>
        <taxon>Oiketicinae</taxon>
        <taxon>Eumeta</taxon>
    </lineage>
</organism>